<evidence type="ECO:0000313" key="2">
    <source>
        <dbReference type="EMBL" id="OGZ84677.1"/>
    </source>
</evidence>
<evidence type="ECO:0000259" key="1">
    <source>
        <dbReference type="SMART" id="SM00470"/>
    </source>
</evidence>
<dbReference type="PANTHER" id="PTHR33375:SF1">
    <property type="entry name" value="CHROMOSOME-PARTITIONING PROTEIN PARB-RELATED"/>
    <property type="match status" value="1"/>
</dbReference>
<accession>A0A1G2JCD2</accession>
<dbReference type="GO" id="GO:0005694">
    <property type="term" value="C:chromosome"/>
    <property type="evidence" value="ECO:0007669"/>
    <property type="project" value="TreeGrafter"/>
</dbReference>
<dbReference type="PANTHER" id="PTHR33375">
    <property type="entry name" value="CHROMOSOME-PARTITIONING PROTEIN PARB-RELATED"/>
    <property type="match status" value="1"/>
</dbReference>
<comment type="caution">
    <text evidence="2">The sequence shown here is derived from an EMBL/GenBank/DDBJ whole genome shotgun (WGS) entry which is preliminary data.</text>
</comment>
<dbReference type="GO" id="GO:0007059">
    <property type="term" value="P:chromosome segregation"/>
    <property type="evidence" value="ECO:0007669"/>
    <property type="project" value="TreeGrafter"/>
</dbReference>
<dbReference type="EMBL" id="MHPP01000014">
    <property type="protein sequence ID" value="OGZ84677.1"/>
    <property type="molecule type" value="Genomic_DNA"/>
</dbReference>
<reference evidence="2 3" key="1">
    <citation type="journal article" date="2016" name="Nat. Commun.">
        <title>Thousands of microbial genomes shed light on interconnected biogeochemical processes in an aquifer system.</title>
        <authorList>
            <person name="Anantharaman K."/>
            <person name="Brown C.T."/>
            <person name="Hug L.A."/>
            <person name="Sharon I."/>
            <person name="Castelle C.J."/>
            <person name="Probst A.J."/>
            <person name="Thomas B.C."/>
            <person name="Singh A."/>
            <person name="Wilkins M.J."/>
            <person name="Karaoz U."/>
            <person name="Brodie E.L."/>
            <person name="Williams K.H."/>
            <person name="Hubbard S.S."/>
            <person name="Banfield J.F."/>
        </authorList>
    </citation>
    <scope>NUCLEOTIDE SEQUENCE [LARGE SCALE GENOMIC DNA]</scope>
</reference>
<dbReference type="InterPro" id="IPR050336">
    <property type="entry name" value="Chromosome_partition/occlusion"/>
</dbReference>
<dbReference type="Proteomes" id="UP000177751">
    <property type="component" value="Unassembled WGS sequence"/>
</dbReference>
<proteinExistence type="predicted"/>
<sequence length="396" mass="43202">MKKPKSAPIAAAKPISAGNSGISEASLRMFNSVPAQRSGNIVAKPANREEPVSSAKSIFAKAGKGKHKNEPAQNATPEVDMSKVVLPRVEAFNPFKIRPMKNQIRQRFFGIDSLANSIDAVGQLVPVIVVKIDGNPDFDAQLVDGEGRLKACMLLKRGISAYVWEGGADIETLFEASVAANCNRHDHDPVERLAAVLRMKNNGRTDKHIADIFGKSVGWVGQQFMLRKLHPTVLNWMIPVVKGKEGGDTGSVSSGSRRIKAPLSFQLGLLLSQVKPAESQIPLAKEIIGQKMSLAQAQHYIASALRGVSGIQRNSHHHAGEKIASLGSQARGMEYKLRTYTDMADSEIQILLGRLDESHIQSLDTSLERLFNTVSTLRETIHRSLPRGMRLKIKAC</sequence>
<dbReference type="AlphaFoldDB" id="A0A1G2JCD2"/>
<evidence type="ECO:0000313" key="3">
    <source>
        <dbReference type="Proteomes" id="UP000177751"/>
    </source>
</evidence>
<feature type="domain" description="ParB-like N-terminal" evidence="1">
    <location>
        <begin position="90"/>
        <end position="182"/>
    </location>
</feature>
<organism evidence="2 3">
    <name type="scientific">Candidatus Staskawiczbacteria bacterium RIFOXYC1_FULL_38_18</name>
    <dbReference type="NCBI Taxonomy" id="1802229"/>
    <lineage>
        <taxon>Bacteria</taxon>
        <taxon>Candidatus Staskawicziibacteriota</taxon>
    </lineage>
</organism>
<name>A0A1G2JCD2_9BACT</name>
<dbReference type="InterPro" id="IPR003115">
    <property type="entry name" value="ParB_N"/>
</dbReference>
<dbReference type="Gene3D" id="1.10.10.2830">
    <property type="match status" value="1"/>
</dbReference>
<gene>
    <name evidence="2" type="ORF">A2401_01355</name>
</gene>
<dbReference type="STRING" id="1802229.A2401_01355"/>
<dbReference type="SMART" id="SM00470">
    <property type="entry name" value="ParB"/>
    <property type="match status" value="1"/>
</dbReference>
<dbReference type="Gene3D" id="3.90.1530.30">
    <property type="match status" value="1"/>
</dbReference>
<dbReference type="InterPro" id="IPR036086">
    <property type="entry name" value="ParB/Sulfiredoxin_sf"/>
</dbReference>
<protein>
    <recommendedName>
        <fullName evidence="1">ParB-like N-terminal domain-containing protein</fullName>
    </recommendedName>
</protein>
<dbReference type="SUPFAM" id="SSF110849">
    <property type="entry name" value="ParB/Sulfiredoxin"/>
    <property type="match status" value="1"/>
</dbReference>